<organism evidence="3 4">
    <name type="scientific">Parathalassolituus penaei</name>
    <dbReference type="NCBI Taxonomy" id="2997323"/>
    <lineage>
        <taxon>Bacteria</taxon>
        <taxon>Pseudomonadati</taxon>
        <taxon>Pseudomonadota</taxon>
        <taxon>Gammaproteobacteria</taxon>
        <taxon>Oceanospirillales</taxon>
        <taxon>Oceanospirillaceae</taxon>
        <taxon>Parathalassolituus</taxon>
    </lineage>
</organism>
<dbReference type="SMART" id="SM00900">
    <property type="entry name" value="FMN_bind"/>
    <property type="match status" value="1"/>
</dbReference>
<evidence type="ECO:0000259" key="2">
    <source>
        <dbReference type="SMART" id="SM00900"/>
    </source>
</evidence>
<dbReference type="InterPro" id="IPR007329">
    <property type="entry name" value="FMN-bd"/>
</dbReference>
<gene>
    <name evidence="3" type="ORF">OUO13_03795</name>
</gene>
<evidence type="ECO:0000313" key="4">
    <source>
        <dbReference type="Proteomes" id="UP001150830"/>
    </source>
</evidence>
<evidence type="ECO:0000256" key="1">
    <source>
        <dbReference type="SAM" id="SignalP"/>
    </source>
</evidence>
<keyword evidence="1" id="KW-0732">Signal</keyword>
<reference evidence="3" key="1">
    <citation type="submission" date="2022-11" db="EMBL/GenBank/DDBJ databases">
        <title>Parathalassolutuus dongxingensis gen. nov., sp. nov., a novel member of family Oceanospirillaceae isolated from a coastal shrimp pond in Guangxi, China.</title>
        <authorList>
            <person name="Chen H."/>
        </authorList>
    </citation>
    <scope>NUCLEOTIDE SEQUENCE</scope>
    <source>
        <strain evidence="3">G-43</strain>
    </source>
</reference>
<feature type="domain" description="FMN-binding" evidence="2">
    <location>
        <begin position="89"/>
        <end position="168"/>
    </location>
</feature>
<name>A0A9X3IQL7_9GAMM</name>
<accession>A0A9X3IQL7</accession>
<proteinExistence type="predicted"/>
<sequence>MTDQRFPLFLCLLASLLLARPAAAEDYLSQADFLKQAFAAVTPEVKTLWLNNDHKQAATSIFGHAYNGMRVRYWQGDNSRRAWIVEEIGKERPISIGVITEGKEVKDVVILAFRESRGWEVKNRFFTEQFANATLTTDQNLDRKVDGITGATLSVRAVTSSVRWVLYLNSQLDLPAS</sequence>
<dbReference type="RefSeq" id="WP_283172514.1">
    <property type="nucleotide sequence ID" value="NZ_JAPNOA010000016.1"/>
</dbReference>
<feature type="signal peptide" evidence="1">
    <location>
        <begin position="1"/>
        <end position="24"/>
    </location>
</feature>
<dbReference type="EMBL" id="JAPNOA010000016">
    <property type="protein sequence ID" value="MCY0964297.1"/>
    <property type="molecule type" value="Genomic_DNA"/>
</dbReference>
<dbReference type="GO" id="GO:0010181">
    <property type="term" value="F:FMN binding"/>
    <property type="evidence" value="ECO:0007669"/>
    <property type="project" value="InterPro"/>
</dbReference>
<evidence type="ECO:0000313" key="3">
    <source>
        <dbReference type="EMBL" id="MCY0964297.1"/>
    </source>
</evidence>
<protein>
    <submittedName>
        <fullName evidence="3">FMN-binding protein</fullName>
    </submittedName>
</protein>
<comment type="caution">
    <text evidence="3">The sequence shown here is derived from an EMBL/GenBank/DDBJ whole genome shotgun (WGS) entry which is preliminary data.</text>
</comment>
<dbReference type="Proteomes" id="UP001150830">
    <property type="component" value="Unassembled WGS sequence"/>
</dbReference>
<feature type="chain" id="PRO_5040848217" evidence="1">
    <location>
        <begin position="25"/>
        <end position="177"/>
    </location>
</feature>
<keyword evidence="4" id="KW-1185">Reference proteome</keyword>
<dbReference type="Pfam" id="PF04205">
    <property type="entry name" value="FMN_bind"/>
    <property type="match status" value="1"/>
</dbReference>
<dbReference type="AlphaFoldDB" id="A0A9X3IQL7"/>
<dbReference type="GO" id="GO:0016020">
    <property type="term" value="C:membrane"/>
    <property type="evidence" value="ECO:0007669"/>
    <property type="project" value="InterPro"/>
</dbReference>